<dbReference type="InterPro" id="IPR036434">
    <property type="entry name" value="Beta_cellobiohydrolase_sf"/>
</dbReference>
<feature type="binding site" evidence="2">
    <location>
        <position position="338"/>
    </location>
    <ligand>
        <name>substrate</name>
    </ligand>
</feature>
<evidence type="ECO:0000313" key="4">
    <source>
        <dbReference type="EMBL" id="KAK4210921.1"/>
    </source>
</evidence>
<proteinExistence type="inferred from homology"/>
<feature type="chain" id="PRO_5042662449" description="Glucanase" evidence="3">
    <location>
        <begin position="20"/>
        <end position="404"/>
    </location>
</feature>
<dbReference type="GO" id="GO:0030245">
    <property type="term" value="P:cellulose catabolic process"/>
    <property type="evidence" value="ECO:0007669"/>
    <property type="project" value="UniProtKB-KW"/>
</dbReference>
<comment type="similarity">
    <text evidence="3">Belongs to the glycosyl hydrolase family 6.</text>
</comment>
<feature type="binding site" evidence="2">
    <location>
        <position position="202"/>
    </location>
    <ligand>
        <name>substrate</name>
    </ligand>
</feature>
<feature type="binding site" evidence="2">
    <location>
        <position position="79"/>
    </location>
    <ligand>
        <name>substrate</name>
    </ligand>
</feature>
<feature type="active site" description="Proton acceptor" evidence="1">
    <location>
        <position position="344"/>
    </location>
</feature>
<dbReference type="PANTHER" id="PTHR34876">
    <property type="match status" value="1"/>
</dbReference>
<evidence type="ECO:0000313" key="5">
    <source>
        <dbReference type="Proteomes" id="UP001301769"/>
    </source>
</evidence>
<keyword evidence="3" id="KW-0378">Hydrolase</keyword>
<keyword evidence="3" id="KW-0119">Carbohydrate metabolism</keyword>
<feature type="binding site" evidence="2">
    <location>
        <position position="81"/>
    </location>
    <ligand>
        <name>substrate</name>
    </ligand>
</feature>
<comment type="caution">
    <text evidence="4">The sequence shown here is derived from an EMBL/GenBank/DDBJ whole genome shotgun (WGS) entry which is preliminary data.</text>
</comment>
<sequence>MKIPASLVLLLGGSNAALSLPTENCPPVSLDATTNVWKSYTLAINPAYRAKVLAAADRIKDEELQKQARKVADVGTFFWVDNITAVSTLEKAVSDIPCNSIFGIVLQGLNTGADCATPGFRKIDPDTYQKEFVDPLAKIIKSHPTSAFALLIEPYTLPAIIANSSLLPCQNLSQTYYRPLVTHALQTLGSLPNLVIYLDAGHGGNLGFDYNMRPAAEDLSAVYVSANRPSQVRGIAVNTNGYNSWDMSPGEFSTTREGTRNYALNEKQYIQRLTAQIKKLGLPVPYHAIADMSRAGVHGLRERWENWCNVNGAGFGRRPGTDDLGLDPDLIDAIVWVKNGGVSDGASEPRLAAEEDRYGAYNEFCGRVDAYRPAPRRGEWMQGYFEELIRYARPDFCERSDCWW</sequence>
<name>A0AAN7B318_9PEZI</name>
<organism evidence="4 5">
    <name type="scientific">Rhypophila decipiens</name>
    <dbReference type="NCBI Taxonomy" id="261697"/>
    <lineage>
        <taxon>Eukaryota</taxon>
        <taxon>Fungi</taxon>
        <taxon>Dikarya</taxon>
        <taxon>Ascomycota</taxon>
        <taxon>Pezizomycotina</taxon>
        <taxon>Sordariomycetes</taxon>
        <taxon>Sordariomycetidae</taxon>
        <taxon>Sordariales</taxon>
        <taxon>Naviculisporaceae</taxon>
        <taxon>Rhypophila</taxon>
    </lineage>
</organism>
<reference evidence="4" key="2">
    <citation type="submission" date="2023-05" db="EMBL/GenBank/DDBJ databases">
        <authorList>
            <consortium name="Lawrence Berkeley National Laboratory"/>
            <person name="Steindorff A."/>
            <person name="Hensen N."/>
            <person name="Bonometti L."/>
            <person name="Westerberg I."/>
            <person name="Brannstrom I.O."/>
            <person name="Guillou S."/>
            <person name="Cros-Aarteil S."/>
            <person name="Calhoun S."/>
            <person name="Haridas S."/>
            <person name="Kuo A."/>
            <person name="Mondo S."/>
            <person name="Pangilinan J."/>
            <person name="Riley R."/>
            <person name="Labutti K."/>
            <person name="Andreopoulos B."/>
            <person name="Lipzen A."/>
            <person name="Chen C."/>
            <person name="Yanf M."/>
            <person name="Daum C."/>
            <person name="Ng V."/>
            <person name="Clum A."/>
            <person name="Ohm R."/>
            <person name="Martin F."/>
            <person name="Silar P."/>
            <person name="Natvig D."/>
            <person name="Lalanne C."/>
            <person name="Gautier V."/>
            <person name="Ament-Velasquez S.L."/>
            <person name="Kruys A."/>
            <person name="Hutchinson M.I."/>
            <person name="Powell A.J."/>
            <person name="Barry K."/>
            <person name="Miller A.N."/>
            <person name="Grigoriev I.V."/>
            <person name="Debuchy R."/>
            <person name="Gladieux P."/>
            <person name="Thoren M.H."/>
            <person name="Johannesson H."/>
        </authorList>
    </citation>
    <scope>NUCLEOTIDE SEQUENCE</scope>
    <source>
        <strain evidence="4">PSN293</strain>
    </source>
</reference>
<dbReference type="EMBL" id="MU858162">
    <property type="protein sequence ID" value="KAK4210921.1"/>
    <property type="molecule type" value="Genomic_DNA"/>
</dbReference>
<dbReference type="Gene3D" id="3.20.20.40">
    <property type="entry name" value="1, 4-beta cellobiohydrolase"/>
    <property type="match status" value="1"/>
</dbReference>
<dbReference type="AlphaFoldDB" id="A0AAN7B318"/>
<dbReference type="PIRSF" id="PIRSF001100">
    <property type="entry name" value="Beta_cellobiohydrolase"/>
    <property type="match status" value="1"/>
</dbReference>
<dbReference type="SUPFAM" id="SSF51989">
    <property type="entry name" value="Glycosyl hydrolases family 6, cellulases"/>
    <property type="match status" value="1"/>
</dbReference>
<evidence type="ECO:0000256" key="2">
    <source>
        <dbReference type="PIRSR" id="PIRSR001100-2"/>
    </source>
</evidence>
<keyword evidence="3" id="KW-0326">Glycosidase</keyword>
<protein>
    <recommendedName>
        <fullName evidence="3">Glucanase</fullName>
        <ecNumber evidence="3">3.2.1.-</ecNumber>
    </recommendedName>
</protein>
<dbReference type="EC" id="3.2.1.-" evidence="3"/>
<dbReference type="PRINTS" id="PR00733">
    <property type="entry name" value="GLHYDRLASE6"/>
</dbReference>
<dbReference type="Pfam" id="PF01341">
    <property type="entry name" value="Glyco_hydro_6"/>
    <property type="match status" value="1"/>
</dbReference>
<keyword evidence="5" id="KW-1185">Reference proteome</keyword>
<feature type="binding site" evidence="2">
    <location>
        <position position="307"/>
    </location>
    <ligand>
        <name>substrate</name>
    </ligand>
</feature>
<keyword evidence="3" id="KW-0732">Signal</keyword>
<keyword evidence="3" id="KW-0624">Polysaccharide degradation</keyword>
<dbReference type="GO" id="GO:0004553">
    <property type="term" value="F:hydrolase activity, hydrolyzing O-glycosyl compounds"/>
    <property type="evidence" value="ECO:0007669"/>
    <property type="project" value="InterPro"/>
</dbReference>
<evidence type="ECO:0000256" key="3">
    <source>
        <dbReference type="RuleBase" id="RU361186"/>
    </source>
</evidence>
<dbReference type="InterPro" id="IPR016288">
    <property type="entry name" value="Beta_cellobiohydrolase"/>
</dbReference>
<keyword evidence="3" id="KW-0136">Cellulose degradation</keyword>
<dbReference type="Proteomes" id="UP001301769">
    <property type="component" value="Unassembled WGS sequence"/>
</dbReference>
<dbReference type="PANTHER" id="PTHR34876:SF2">
    <property type="entry name" value="GLUCANASE"/>
    <property type="match status" value="1"/>
</dbReference>
<reference evidence="4" key="1">
    <citation type="journal article" date="2023" name="Mol. Phylogenet. Evol.">
        <title>Genome-scale phylogeny and comparative genomics of the fungal order Sordariales.</title>
        <authorList>
            <person name="Hensen N."/>
            <person name="Bonometti L."/>
            <person name="Westerberg I."/>
            <person name="Brannstrom I.O."/>
            <person name="Guillou S."/>
            <person name="Cros-Aarteil S."/>
            <person name="Calhoun S."/>
            <person name="Haridas S."/>
            <person name="Kuo A."/>
            <person name="Mondo S."/>
            <person name="Pangilinan J."/>
            <person name="Riley R."/>
            <person name="LaButti K."/>
            <person name="Andreopoulos B."/>
            <person name="Lipzen A."/>
            <person name="Chen C."/>
            <person name="Yan M."/>
            <person name="Daum C."/>
            <person name="Ng V."/>
            <person name="Clum A."/>
            <person name="Steindorff A."/>
            <person name="Ohm R.A."/>
            <person name="Martin F."/>
            <person name="Silar P."/>
            <person name="Natvig D.O."/>
            <person name="Lalanne C."/>
            <person name="Gautier V."/>
            <person name="Ament-Velasquez S.L."/>
            <person name="Kruys A."/>
            <person name="Hutchinson M.I."/>
            <person name="Powell A.J."/>
            <person name="Barry K."/>
            <person name="Miller A.N."/>
            <person name="Grigoriev I.V."/>
            <person name="Debuchy R."/>
            <person name="Gladieux P."/>
            <person name="Hiltunen Thoren M."/>
            <person name="Johannesson H."/>
        </authorList>
    </citation>
    <scope>NUCLEOTIDE SEQUENCE</scope>
    <source>
        <strain evidence="4">PSN293</strain>
    </source>
</reference>
<accession>A0AAN7B318</accession>
<feature type="signal peptide" evidence="3">
    <location>
        <begin position="1"/>
        <end position="19"/>
    </location>
</feature>
<gene>
    <name evidence="4" type="ORF">QBC37DRAFT_474759</name>
</gene>
<evidence type="ECO:0000256" key="1">
    <source>
        <dbReference type="PIRSR" id="PIRSR001100-1"/>
    </source>
</evidence>